<comment type="subcellular location">
    <subcellularLocation>
        <location evidence="1">Membrane</location>
        <topology evidence="1">Multi-pass membrane protein</topology>
    </subcellularLocation>
</comment>
<evidence type="ECO:0000259" key="11">
    <source>
        <dbReference type="PROSITE" id="PS50893"/>
    </source>
</evidence>
<evidence type="ECO:0000256" key="2">
    <source>
        <dbReference type="ARBA" id="ARBA00022448"/>
    </source>
</evidence>
<gene>
    <name evidence="13" type="ORF">TT172_LOCUS3107</name>
</gene>
<feature type="compositionally biased region" description="Acidic residues" evidence="9">
    <location>
        <begin position="1225"/>
        <end position="1241"/>
    </location>
</feature>
<name>A0A446BE13_9PEZI</name>
<keyword evidence="4" id="KW-0677">Repeat</keyword>
<organism evidence="13 14">
    <name type="scientific">Thermothielavioides terrestris</name>
    <dbReference type="NCBI Taxonomy" id="2587410"/>
    <lineage>
        <taxon>Eukaryota</taxon>
        <taxon>Fungi</taxon>
        <taxon>Dikarya</taxon>
        <taxon>Ascomycota</taxon>
        <taxon>Pezizomycotina</taxon>
        <taxon>Sordariomycetes</taxon>
        <taxon>Sordariomycetidae</taxon>
        <taxon>Sordariales</taxon>
        <taxon>Chaetomiaceae</taxon>
        <taxon>Thermothielavioides</taxon>
    </lineage>
</organism>
<dbReference type="InterPro" id="IPR027417">
    <property type="entry name" value="P-loop_NTPase"/>
</dbReference>
<dbReference type="SMART" id="SM00382">
    <property type="entry name" value="AAA"/>
    <property type="match status" value="2"/>
</dbReference>
<dbReference type="InterPro" id="IPR011527">
    <property type="entry name" value="ABC1_TM_dom"/>
</dbReference>
<dbReference type="CDD" id="cd18597">
    <property type="entry name" value="ABC_6TM_YOR1_D1_like"/>
    <property type="match status" value="1"/>
</dbReference>
<feature type="domain" description="ABC transmembrane type-1" evidence="12">
    <location>
        <begin position="812"/>
        <end position="1056"/>
    </location>
</feature>
<dbReference type="Pfam" id="PF00664">
    <property type="entry name" value="ABC_membrane"/>
    <property type="match status" value="2"/>
</dbReference>
<dbReference type="Gene3D" id="3.40.50.300">
    <property type="entry name" value="P-loop containing nucleotide triphosphate hydrolases"/>
    <property type="match status" value="2"/>
</dbReference>
<dbReference type="PROSITE" id="PS50893">
    <property type="entry name" value="ABC_TRANSPORTER_2"/>
    <property type="match status" value="2"/>
</dbReference>
<dbReference type="CDD" id="cd03244">
    <property type="entry name" value="ABCC_MRP_domain2"/>
    <property type="match status" value="1"/>
</dbReference>
<feature type="transmembrane region" description="Helical" evidence="10">
    <location>
        <begin position="124"/>
        <end position="146"/>
    </location>
</feature>
<dbReference type="InterPro" id="IPR017871">
    <property type="entry name" value="ABC_transporter-like_CS"/>
</dbReference>
<dbReference type="EMBL" id="OUUZ01000006">
    <property type="protein sequence ID" value="SPQ20688.1"/>
    <property type="molecule type" value="Genomic_DNA"/>
</dbReference>
<evidence type="ECO:0000256" key="8">
    <source>
        <dbReference type="ARBA" id="ARBA00023136"/>
    </source>
</evidence>
<feature type="transmembrane region" description="Helical" evidence="10">
    <location>
        <begin position="812"/>
        <end position="833"/>
    </location>
</feature>
<keyword evidence="5" id="KW-0547">Nucleotide-binding</keyword>
<evidence type="ECO:0000256" key="9">
    <source>
        <dbReference type="SAM" id="MobiDB-lite"/>
    </source>
</evidence>
<feature type="region of interest" description="Disordered" evidence="9">
    <location>
        <begin position="1225"/>
        <end position="1246"/>
    </location>
</feature>
<evidence type="ECO:0000256" key="10">
    <source>
        <dbReference type="SAM" id="Phobius"/>
    </source>
</evidence>
<evidence type="ECO:0000256" key="3">
    <source>
        <dbReference type="ARBA" id="ARBA00022692"/>
    </source>
</evidence>
<dbReference type="PANTHER" id="PTHR24223:SF464">
    <property type="entry name" value="ABC-TYPE TRANSPORTER CICA"/>
    <property type="match status" value="1"/>
</dbReference>
<dbReference type="GO" id="GO:0140359">
    <property type="term" value="F:ABC-type transporter activity"/>
    <property type="evidence" value="ECO:0007669"/>
    <property type="project" value="InterPro"/>
</dbReference>
<dbReference type="CDD" id="cd18606">
    <property type="entry name" value="ABC_6TM_YOR1_D2_like"/>
    <property type="match status" value="1"/>
</dbReference>
<reference evidence="13 14" key="1">
    <citation type="submission" date="2018-04" db="EMBL/GenBank/DDBJ databases">
        <authorList>
            <person name="Huttner S."/>
            <person name="Dainat J."/>
        </authorList>
    </citation>
    <scope>NUCLEOTIDE SEQUENCE [LARGE SCALE GENOMIC DNA]</scope>
</reference>
<feature type="compositionally biased region" description="Low complexity" evidence="9">
    <location>
        <begin position="1060"/>
        <end position="1078"/>
    </location>
</feature>
<evidence type="ECO:0000256" key="4">
    <source>
        <dbReference type="ARBA" id="ARBA00022737"/>
    </source>
</evidence>
<evidence type="ECO:0000256" key="7">
    <source>
        <dbReference type="ARBA" id="ARBA00022989"/>
    </source>
</evidence>
<sequence>MTDEEKRAGPDDVAARRSLSARLLTWFGFPRNPPIPETRQPTPESKAGFFSLLLFSWLSPILAVGYQRPLELNDIWLLHPDRSTRTLAERLKTNFDNNRTKGVKRPLTWAALQTFKADLTTGGLAALVSSLVQVLIPFVLKYPIAFATEAYQARGLGVPGPPIVRGIGYVLGIMGMQILGSIGYNHFFYRGMLVGGQARSALMAVIFDKAMTISGRAKAGGKIESPSLPAGVKPGSEEEQKIIREQLRGQDGTGAKGATTEAWDNGRIVTLMSVDTSRIDQAFGWLHMLWSGPLSLIVTTVLLLLNLTYSAVVGLGLFFATSPLVAYIVRTMIQNQRRINKITDERTGITQEVLQAIRFVKYYAWEDDFLARLSAVRRREIRAIRYLYAHRNAAISIGIAVPVFSSMLTFITFSLTNHSLEPAAVFSSLALFNQLRLPLMVFPMVGGLVLDAVQSLTRIEHFLLAEDAVERAVADEAVDPGGLALDIQGASFTWEQSAPPSIDERNGKKTTSQDKPRQTGQSPKTRAAENPENGRDGEAAPFTLDDIFLQARPGELIAIIGSVGSGKTSLLSAIAGDMRQTAGSLKVKGRRAFCAQVPWIQNATIRDNITFGQEFDEQRYEAVVEACSLSHDLKVLPHGSATEIGERGINLSGGQKHRVSLARAIYFDADVVLLDDPLSAVDPHVGAHIFEHALCGLLKEKCRILATHQLHVLPRCDRIVIVEKGRIVAYDTFENLAASNATFQQMVENVNFEERAVPKAEAAQVQDSSERSKPPGTGDVLMREEDRQTKGVSTAVYLNYLKSTGSLIFPPLVLLMLAVAQAANILTSLWLAWWSNNHFGYSTGVYIAIYAALGVAQAVLMFVATLGFTFFGTRSSKSMLHRAVERILRAPVSFFDTTPLGRIMNRFSKDIDVMDKQLTESLRAAGTTVATLISIVVLIIVYYYYFAIALVPLLIVYVASAAYYRASALEIKRHESNLRSTVFAQFNEAVVGTTTIRAYGMQKTFSNRLIAAIDNMDSAYYLTFANQRWLGVRLDAIGVIFLVVTGILVVTNRFSVPLASVASSSPTSSPSRKPSSLPDTNTPPTVRPATGLAPTWPRHGAVTFNAVSMRYRPNLPLVLQNLTLSIAAGERLGIVGRTGAGKSSIMATLFRMTGPLASGSIVIDGVDIATVELKELRSRLSIIPQDVTLFRGTVRSNLDPFGRKSDLELWGALRAAGLLDDGDKESEDVSLVDEGTGDGEEEKGRQKNRITLETVVEADGANFSLGQRQLMGLARALVRDSKIIVCDEATSSIDLESDAKVQKTMAEGFKGKTVLCIAHRLKTIVGYDRVCVIDNGTVAELGTPLELYDLGGRFRGMCDQSQIGRQEIELAQGEGKSWTSV</sequence>
<dbReference type="InterPro" id="IPR036640">
    <property type="entry name" value="ABC1_TM_sf"/>
</dbReference>
<feature type="transmembrane region" description="Helical" evidence="10">
    <location>
        <begin position="845"/>
        <end position="872"/>
    </location>
</feature>
<evidence type="ECO:0000256" key="6">
    <source>
        <dbReference type="ARBA" id="ARBA00022840"/>
    </source>
</evidence>
<evidence type="ECO:0000259" key="12">
    <source>
        <dbReference type="PROSITE" id="PS50929"/>
    </source>
</evidence>
<dbReference type="InterPro" id="IPR003593">
    <property type="entry name" value="AAA+_ATPase"/>
</dbReference>
<feature type="transmembrane region" description="Helical" evidence="10">
    <location>
        <begin position="166"/>
        <end position="189"/>
    </location>
</feature>
<protein>
    <submittedName>
        <fullName evidence="13">218676ac-a126-4600-a370-d6528cb4c226</fullName>
    </submittedName>
</protein>
<keyword evidence="2" id="KW-0813">Transport</keyword>
<feature type="region of interest" description="Disordered" evidence="9">
    <location>
        <begin position="496"/>
        <end position="540"/>
    </location>
</feature>
<feature type="domain" description="ABC transporter" evidence="11">
    <location>
        <begin position="1102"/>
        <end position="1360"/>
    </location>
</feature>
<evidence type="ECO:0000256" key="1">
    <source>
        <dbReference type="ARBA" id="ARBA00004141"/>
    </source>
</evidence>
<feature type="compositionally biased region" description="Basic and acidic residues" evidence="9">
    <location>
        <begin position="526"/>
        <end position="538"/>
    </location>
</feature>
<evidence type="ECO:0000313" key="13">
    <source>
        <dbReference type="EMBL" id="SPQ20688.1"/>
    </source>
</evidence>
<dbReference type="InterPro" id="IPR003439">
    <property type="entry name" value="ABC_transporter-like_ATP-bd"/>
</dbReference>
<keyword evidence="3 10" id="KW-0812">Transmembrane</keyword>
<dbReference type="PROSITE" id="PS00211">
    <property type="entry name" value="ABC_TRANSPORTER_1"/>
    <property type="match status" value="1"/>
</dbReference>
<dbReference type="Proteomes" id="UP000289323">
    <property type="component" value="Unassembled WGS sequence"/>
</dbReference>
<feature type="domain" description="ABC transporter" evidence="11">
    <location>
        <begin position="525"/>
        <end position="749"/>
    </location>
</feature>
<accession>A0A446BE13</accession>
<keyword evidence="8 10" id="KW-0472">Membrane</keyword>
<feature type="transmembrane region" description="Helical" evidence="10">
    <location>
        <begin position="1030"/>
        <end position="1050"/>
    </location>
</feature>
<dbReference type="GO" id="GO:0005524">
    <property type="term" value="F:ATP binding"/>
    <property type="evidence" value="ECO:0007669"/>
    <property type="project" value="UniProtKB-KW"/>
</dbReference>
<dbReference type="PROSITE" id="PS50929">
    <property type="entry name" value="ABC_TM1F"/>
    <property type="match status" value="2"/>
</dbReference>
<feature type="transmembrane region" description="Helical" evidence="10">
    <location>
        <begin position="311"/>
        <end position="329"/>
    </location>
</feature>
<dbReference type="InterPro" id="IPR050173">
    <property type="entry name" value="ABC_transporter_C-like"/>
</dbReference>
<dbReference type="PANTHER" id="PTHR24223">
    <property type="entry name" value="ATP-BINDING CASSETTE SUB-FAMILY C"/>
    <property type="match status" value="1"/>
</dbReference>
<dbReference type="CDD" id="cd03250">
    <property type="entry name" value="ABCC_MRP_domain1"/>
    <property type="match status" value="1"/>
</dbReference>
<feature type="transmembrane region" description="Helical" evidence="10">
    <location>
        <begin position="949"/>
        <end position="966"/>
    </location>
</feature>
<dbReference type="FunFam" id="3.40.50.300:FF:000997">
    <property type="entry name" value="Multidrug resistance-associated protein 1"/>
    <property type="match status" value="1"/>
</dbReference>
<dbReference type="GO" id="GO:0016887">
    <property type="term" value="F:ATP hydrolysis activity"/>
    <property type="evidence" value="ECO:0007669"/>
    <property type="project" value="InterPro"/>
</dbReference>
<feature type="transmembrane region" description="Helical" evidence="10">
    <location>
        <begin position="924"/>
        <end position="943"/>
    </location>
</feature>
<feature type="transmembrane region" description="Helical" evidence="10">
    <location>
        <begin position="282"/>
        <end position="305"/>
    </location>
</feature>
<proteinExistence type="predicted"/>
<dbReference type="FunFam" id="1.20.1560.10:FF:000013">
    <property type="entry name" value="ABC transporter C family member 2"/>
    <property type="match status" value="1"/>
</dbReference>
<dbReference type="Pfam" id="PF00005">
    <property type="entry name" value="ABC_tran"/>
    <property type="match status" value="2"/>
</dbReference>
<feature type="transmembrane region" description="Helical" evidence="10">
    <location>
        <begin position="393"/>
        <end position="415"/>
    </location>
</feature>
<dbReference type="GO" id="GO:0005737">
    <property type="term" value="C:cytoplasm"/>
    <property type="evidence" value="ECO:0007669"/>
    <property type="project" value="UniProtKB-ARBA"/>
</dbReference>
<feature type="compositionally biased region" description="Basic and acidic residues" evidence="9">
    <location>
        <begin position="502"/>
        <end position="517"/>
    </location>
</feature>
<feature type="region of interest" description="Disordered" evidence="9">
    <location>
        <begin position="762"/>
        <end position="784"/>
    </location>
</feature>
<dbReference type="FunFam" id="3.40.50.300:FF:000565">
    <property type="entry name" value="ABC bile acid transporter"/>
    <property type="match status" value="1"/>
</dbReference>
<keyword evidence="6" id="KW-0067">ATP-binding</keyword>
<evidence type="ECO:0000313" key="14">
    <source>
        <dbReference type="Proteomes" id="UP000289323"/>
    </source>
</evidence>
<dbReference type="GO" id="GO:0016020">
    <property type="term" value="C:membrane"/>
    <property type="evidence" value="ECO:0007669"/>
    <property type="project" value="UniProtKB-SubCell"/>
</dbReference>
<feature type="domain" description="ABC transmembrane type-1" evidence="12">
    <location>
        <begin position="122"/>
        <end position="451"/>
    </location>
</feature>
<feature type="transmembrane region" description="Helical" evidence="10">
    <location>
        <begin position="435"/>
        <end position="453"/>
    </location>
</feature>
<feature type="region of interest" description="Disordered" evidence="9">
    <location>
        <begin position="1060"/>
        <end position="1094"/>
    </location>
</feature>
<dbReference type="SUPFAM" id="SSF52540">
    <property type="entry name" value="P-loop containing nucleoside triphosphate hydrolases"/>
    <property type="match status" value="2"/>
</dbReference>
<keyword evidence="7 10" id="KW-1133">Transmembrane helix</keyword>
<dbReference type="SUPFAM" id="SSF90123">
    <property type="entry name" value="ABC transporter transmembrane region"/>
    <property type="match status" value="2"/>
</dbReference>
<dbReference type="Gene3D" id="1.20.1560.10">
    <property type="entry name" value="ABC transporter type 1, transmembrane domain"/>
    <property type="match status" value="2"/>
</dbReference>
<evidence type="ECO:0000256" key="5">
    <source>
        <dbReference type="ARBA" id="ARBA00022741"/>
    </source>
</evidence>